<proteinExistence type="predicted"/>
<name>A0A142JJZ7_9BURK</name>
<reference evidence="1 2" key="1">
    <citation type="submission" date="2016-03" db="EMBL/GenBank/DDBJ databases">
        <title>Complete genome sequence of a novel chlorpyrifos degrading bacterium, Cupriavidus nantongensis sp. X1.</title>
        <authorList>
            <person name="Fang L."/>
        </authorList>
    </citation>
    <scope>NUCLEOTIDE SEQUENCE [LARGE SCALE GENOMIC DNA]</scope>
    <source>
        <strain evidence="1 2">X1</strain>
    </source>
</reference>
<dbReference type="AlphaFoldDB" id="A0A142JJZ7"/>
<organism evidence="1 2">
    <name type="scientific">Cupriavidus nantongensis</name>
    <dbReference type="NCBI Taxonomy" id="1796606"/>
    <lineage>
        <taxon>Bacteria</taxon>
        <taxon>Pseudomonadati</taxon>
        <taxon>Pseudomonadota</taxon>
        <taxon>Betaproteobacteria</taxon>
        <taxon>Burkholderiales</taxon>
        <taxon>Burkholderiaceae</taxon>
        <taxon>Cupriavidus</taxon>
    </lineage>
</organism>
<gene>
    <name evidence="1" type="ORF">A2G96_12055</name>
</gene>
<protein>
    <submittedName>
        <fullName evidence="1">Uncharacterized protein</fullName>
    </submittedName>
</protein>
<sequence>MFCDDGIEDCRKIPVTQRVPCCLLLWLAAPRVMRPTAIGTPKSMEAPFSELSIESFNEGAKPPGTWDAELDSATQYIDDIVHKVIGNVRPPIVDFK</sequence>
<evidence type="ECO:0000313" key="2">
    <source>
        <dbReference type="Proteomes" id="UP000075238"/>
    </source>
</evidence>
<keyword evidence="2" id="KW-1185">Reference proteome</keyword>
<dbReference type="Proteomes" id="UP000075238">
    <property type="component" value="Chromosome 1"/>
</dbReference>
<accession>A0A142JJZ7</accession>
<evidence type="ECO:0000313" key="1">
    <source>
        <dbReference type="EMBL" id="AMR78409.1"/>
    </source>
</evidence>
<dbReference type="EMBL" id="CP014844">
    <property type="protein sequence ID" value="AMR78409.1"/>
    <property type="molecule type" value="Genomic_DNA"/>
</dbReference>
<dbReference type="KEGG" id="cnan:A2G96_12055"/>